<organism evidence="1">
    <name type="scientific">marine sediment metagenome</name>
    <dbReference type="NCBI Taxonomy" id="412755"/>
    <lineage>
        <taxon>unclassified sequences</taxon>
        <taxon>metagenomes</taxon>
        <taxon>ecological metagenomes</taxon>
    </lineage>
</organism>
<dbReference type="AlphaFoldDB" id="A0A0F9EAF2"/>
<sequence length="107" mass="13233">MREYKKEKCEACNHINETSITFCDECKKKIDYDGWNSYKNKDYHKIVFTDHFEYENDESDIKEFCTWTCLFKYLMNMKEEYDEIELPEIHKEHLKEFMSFIKTLNII</sequence>
<reference evidence="1" key="1">
    <citation type="journal article" date="2015" name="Nature">
        <title>Complex archaea that bridge the gap between prokaryotes and eukaryotes.</title>
        <authorList>
            <person name="Spang A."/>
            <person name="Saw J.H."/>
            <person name="Jorgensen S.L."/>
            <person name="Zaremba-Niedzwiedzka K."/>
            <person name="Martijn J."/>
            <person name="Lind A.E."/>
            <person name="van Eijk R."/>
            <person name="Schleper C."/>
            <person name="Guy L."/>
            <person name="Ettema T.J."/>
        </authorList>
    </citation>
    <scope>NUCLEOTIDE SEQUENCE</scope>
</reference>
<name>A0A0F9EAF2_9ZZZZ</name>
<protein>
    <submittedName>
        <fullName evidence="1">Uncharacterized protein</fullName>
    </submittedName>
</protein>
<proteinExistence type="predicted"/>
<comment type="caution">
    <text evidence="1">The sequence shown here is derived from an EMBL/GenBank/DDBJ whole genome shotgun (WGS) entry which is preliminary data.</text>
</comment>
<accession>A0A0F9EAF2</accession>
<dbReference type="EMBL" id="LAZR01037878">
    <property type="protein sequence ID" value="KKL21033.1"/>
    <property type="molecule type" value="Genomic_DNA"/>
</dbReference>
<gene>
    <name evidence="1" type="ORF">LCGC14_2449520</name>
</gene>
<evidence type="ECO:0000313" key="1">
    <source>
        <dbReference type="EMBL" id="KKL21033.1"/>
    </source>
</evidence>